<reference evidence="2" key="2">
    <citation type="submission" date="2023-01" db="EMBL/GenBank/DDBJ databases">
        <title>Draft genome sequence of Sulfitobacter pacificus strain NBRC 109915.</title>
        <authorList>
            <person name="Sun Q."/>
            <person name="Mori K."/>
        </authorList>
    </citation>
    <scope>NUCLEOTIDE SEQUENCE</scope>
    <source>
        <strain evidence="2">NBRC 109915</strain>
    </source>
</reference>
<evidence type="ECO:0000313" key="2">
    <source>
        <dbReference type="EMBL" id="GLQ25939.1"/>
    </source>
</evidence>
<dbReference type="EMBL" id="BSNL01000001">
    <property type="protein sequence ID" value="GLQ25939.1"/>
    <property type="molecule type" value="Genomic_DNA"/>
</dbReference>
<evidence type="ECO:0000313" key="3">
    <source>
        <dbReference type="Proteomes" id="UP001161388"/>
    </source>
</evidence>
<name>A0ABQ5VEK0_9RHOB</name>
<sequence length="68" mass="7381">MADRAGSSSNSDLSALFQELEQREAVLKSKPEVIHKLLEFDAASQPSNDAKLKKQAKGPRSCLRGPSL</sequence>
<gene>
    <name evidence="2" type="ORF">GCM10007927_07420</name>
</gene>
<accession>A0ABQ5VEK0</accession>
<reference evidence="2" key="1">
    <citation type="journal article" date="2014" name="Int. J. Syst. Evol. Microbiol.">
        <title>Complete genome of a new Firmicutes species belonging to the dominant human colonic microbiota ('Ruminococcus bicirculans') reveals two chromosomes and a selective capacity to utilize plant glucans.</title>
        <authorList>
            <consortium name="NISC Comparative Sequencing Program"/>
            <person name="Wegmann U."/>
            <person name="Louis P."/>
            <person name="Goesmann A."/>
            <person name="Henrissat B."/>
            <person name="Duncan S.H."/>
            <person name="Flint H.J."/>
        </authorList>
    </citation>
    <scope>NUCLEOTIDE SEQUENCE</scope>
    <source>
        <strain evidence="2">NBRC 109915</strain>
    </source>
</reference>
<evidence type="ECO:0000256" key="1">
    <source>
        <dbReference type="SAM" id="MobiDB-lite"/>
    </source>
</evidence>
<keyword evidence="3" id="KW-1185">Reference proteome</keyword>
<comment type="caution">
    <text evidence="2">The sequence shown here is derived from an EMBL/GenBank/DDBJ whole genome shotgun (WGS) entry which is preliminary data.</text>
</comment>
<organism evidence="2 3">
    <name type="scientific">Sulfitobacter pacificus</name>
    <dbReference type="NCBI Taxonomy" id="1499314"/>
    <lineage>
        <taxon>Bacteria</taxon>
        <taxon>Pseudomonadati</taxon>
        <taxon>Pseudomonadota</taxon>
        <taxon>Alphaproteobacteria</taxon>
        <taxon>Rhodobacterales</taxon>
        <taxon>Roseobacteraceae</taxon>
        <taxon>Sulfitobacter</taxon>
    </lineage>
</organism>
<proteinExistence type="predicted"/>
<protein>
    <submittedName>
        <fullName evidence="2">Uncharacterized protein</fullName>
    </submittedName>
</protein>
<dbReference type="Proteomes" id="UP001161388">
    <property type="component" value="Unassembled WGS sequence"/>
</dbReference>
<feature type="region of interest" description="Disordered" evidence="1">
    <location>
        <begin position="45"/>
        <end position="68"/>
    </location>
</feature>